<dbReference type="SUPFAM" id="SSF54556">
    <property type="entry name" value="Chitinase insertion domain"/>
    <property type="match status" value="1"/>
</dbReference>
<keyword evidence="4" id="KW-0146">Chitin degradation</keyword>
<dbReference type="InterPro" id="IPR001579">
    <property type="entry name" value="Glyco_hydro_18_chit_AS"/>
</dbReference>
<dbReference type="InterPro" id="IPR001223">
    <property type="entry name" value="Glyco_hydro18_cat"/>
</dbReference>
<keyword evidence="8" id="KW-0732">Signal</keyword>
<dbReference type="GO" id="GO:0005975">
    <property type="term" value="P:carbohydrate metabolic process"/>
    <property type="evidence" value="ECO:0007669"/>
    <property type="project" value="InterPro"/>
</dbReference>
<evidence type="ECO:0000259" key="9">
    <source>
        <dbReference type="PROSITE" id="PS51910"/>
    </source>
</evidence>
<dbReference type="Pfam" id="PF00704">
    <property type="entry name" value="Glyco_hydro_18"/>
    <property type="match status" value="1"/>
</dbReference>
<dbReference type="InterPro" id="IPR050314">
    <property type="entry name" value="Glycosyl_Hydrlase_18"/>
</dbReference>
<dbReference type="EC" id="3.2.1.14" evidence="2"/>
<dbReference type="KEGG" id="coh:EAV92_18215"/>
<dbReference type="InterPro" id="IPR029070">
    <property type="entry name" value="Chitinase_insertion_sf"/>
</dbReference>
<evidence type="ECO:0000256" key="6">
    <source>
        <dbReference type="RuleBase" id="RU000489"/>
    </source>
</evidence>
<sequence length="528" mass="57695">MKKMKGWSAWVLALCLSLISIPAYAADSAQAKAPVITVTVDGVPVVFSKAPIHQGGTVLAEAAPLFKALGLSYRAPASDAESFSVSKASLYIEMTPGSEVAYVNREPKELAAAPRFVDGTLFVPLRWAAETAGKSVEWDSAHSSIAILPAYKVIAYYISWGIYDRNYQVADIDASNITHINYAFANIKDGEIVVGDPWADTDKVFPGDCESEGCKHGNFNQLNRLKTVNPRLQTLISVGGWTWSKWFSDVAVSEESRTKFADSAVKFVRDWGFDGVDLDWEYPVGGGLEGNINRPEDKQNYTLLLRKIREKLDAAGQADGKHYLLTIAAGASTSFIDNTELDQISSVVDWINVMTYDYHGGWDTASGINSPLYYDPKDPSPGSANTYVAGTVHNFLDAGVPADKLVMGMPFYGRGWTKCKTDDNGLYQACGGVSKGTWEAGALDIADIEDHYVNKNGYTRYWNDSTKTPWLFNPADGTFIGYDDAESFSYKTRFIKDTGLAGAMFWDITSDKNGTLTGQLGKDLLGTP</sequence>
<dbReference type="PANTHER" id="PTHR11177">
    <property type="entry name" value="CHITINASE"/>
    <property type="match status" value="1"/>
</dbReference>
<accession>A0A3G3K2D0</accession>
<dbReference type="GO" id="GO:0008843">
    <property type="term" value="F:endochitinase activity"/>
    <property type="evidence" value="ECO:0007669"/>
    <property type="project" value="UniProtKB-EC"/>
</dbReference>
<dbReference type="SUPFAM" id="SSF51445">
    <property type="entry name" value="(Trans)glycosidases"/>
    <property type="match status" value="1"/>
</dbReference>
<organism evidence="10 11">
    <name type="scientific">Cohnella candidum</name>
    <dbReference type="NCBI Taxonomy" id="2674991"/>
    <lineage>
        <taxon>Bacteria</taxon>
        <taxon>Bacillati</taxon>
        <taxon>Bacillota</taxon>
        <taxon>Bacilli</taxon>
        <taxon>Bacillales</taxon>
        <taxon>Paenibacillaceae</taxon>
        <taxon>Cohnella</taxon>
    </lineage>
</organism>
<feature type="domain" description="GH18" evidence="9">
    <location>
        <begin position="151"/>
        <end position="527"/>
    </location>
</feature>
<dbReference type="Gene3D" id="3.10.50.10">
    <property type="match status" value="1"/>
</dbReference>
<keyword evidence="11" id="KW-1185">Reference proteome</keyword>
<protein>
    <recommendedName>
        <fullName evidence="2">chitinase</fullName>
        <ecNumber evidence="2">3.2.1.14</ecNumber>
    </recommendedName>
</protein>
<evidence type="ECO:0000256" key="7">
    <source>
        <dbReference type="RuleBase" id="RU004453"/>
    </source>
</evidence>
<dbReference type="Gene3D" id="3.30.457.10">
    <property type="entry name" value="Copper amine oxidase-like, N-terminal domain"/>
    <property type="match status" value="1"/>
</dbReference>
<feature type="chain" id="PRO_5018167728" description="chitinase" evidence="8">
    <location>
        <begin position="26"/>
        <end position="528"/>
    </location>
</feature>
<evidence type="ECO:0000256" key="2">
    <source>
        <dbReference type="ARBA" id="ARBA00012729"/>
    </source>
</evidence>
<dbReference type="Proteomes" id="UP000269097">
    <property type="component" value="Chromosome"/>
</dbReference>
<dbReference type="CDD" id="cd06548">
    <property type="entry name" value="GH18_chitinase"/>
    <property type="match status" value="1"/>
</dbReference>
<evidence type="ECO:0000256" key="5">
    <source>
        <dbReference type="ARBA" id="ARBA00023295"/>
    </source>
</evidence>
<dbReference type="PROSITE" id="PS01095">
    <property type="entry name" value="GH18_1"/>
    <property type="match status" value="1"/>
</dbReference>
<gene>
    <name evidence="10" type="ORF">EAV92_18215</name>
</gene>
<dbReference type="PROSITE" id="PS51910">
    <property type="entry name" value="GH18_2"/>
    <property type="match status" value="1"/>
</dbReference>
<comment type="similarity">
    <text evidence="7">Belongs to the glycosyl hydrolase 18 family.</text>
</comment>
<evidence type="ECO:0000256" key="8">
    <source>
        <dbReference type="SAM" id="SignalP"/>
    </source>
</evidence>
<dbReference type="AlphaFoldDB" id="A0A3G3K2D0"/>
<dbReference type="SMART" id="SM00636">
    <property type="entry name" value="Glyco_18"/>
    <property type="match status" value="1"/>
</dbReference>
<keyword evidence="4" id="KW-0119">Carbohydrate metabolism</keyword>
<evidence type="ECO:0000256" key="4">
    <source>
        <dbReference type="ARBA" id="ARBA00023024"/>
    </source>
</evidence>
<evidence type="ECO:0000256" key="1">
    <source>
        <dbReference type="ARBA" id="ARBA00000822"/>
    </source>
</evidence>
<reference evidence="10 11" key="1">
    <citation type="submission" date="2018-10" db="EMBL/GenBank/DDBJ databases">
        <title>Genome Sequence of Cohnella sp.</title>
        <authorList>
            <person name="Srinivasan S."/>
            <person name="Kim M.K."/>
        </authorList>
    </citation>
    <scope>NUCLEOTIDE SEQUENCE [LARGE SCALE GENOMIC DNA]</scope>
    <source>
        <strain evidence="10 11">18JY8-7</strain>
    </source>
</reference>
<keyword evidence="4" id="KW-0624">Polysaccharide degradation</keyword>
<keyword evidence="5 6" id="KW-0326">Glycosidase</keyword>
<comment type="catalytic activity">
    <reaction evidence="1">
        <text>Random endo-hydrolysis of N-acetyl-beta-D-glucosaminide (1-&gt;4)-beta-linkages in chitin and chitodextrins.</text>
        <dbReference type="EC" id="3.2.1.14"/>
    </reaction>
</comment>
<dbReference type="EMBL" id="CP033433">
    <property type="protein sequence ID" value="AYQ74331.1"/>
    <property type="molecule type" value="Genomic_DNA"/>
</dbReference>
<evidence type="ECO:0000313" key="11">
    <source>
        <dbReference type="Proteomes" id="UP000269097"/>
    </source>
</evidence>
<dbReference type="InterPro" id="IPR012854">
    <property type="entry name" value="Cu_amine_oxidase-like_N"/>
</dbReference>
<dbReference type="Gene3D" id="3.20.20.80">
    <property type="entry name" value="Glycosidases"/>
    <property type="match status" value="1"/>
</dbReference>
<dbReference type="InterPro" id="IPR011583">
    <property type="entry name" value="Chitinase_II/V-like_cat"/>
</dbReference>
<dbReference type="SUPFAM" id="SSF55383">
    <property type="entry name" value="Copper amine oxidase, domain N"/>
    <property type="match status" value="1"/>
</dbReference>
<dbReference type="InterPro" id="IPR017853">
    <property type="entry name" value="GH"/>
</dbReference>
<dbReference type="RefSeq" id="WP_123042412.1">
    <property type="nucleotide sequence ID" value="NZ_CP033433.1"/>
</dbReference>
<name>A0A3G3K2D0_9BACL</name>
<dbReference type="PANTHER" id="PTHR11177:SF317">
    <property type="entry name" value="CHITINASE 12-RELATED"/>
    <property type="match status" value="1"/>
</dbReference>
<keyword evidence="3 6" id="KW-0378">Hydrolase</keyword>
<dbReference type="InterPro" id="IPR036582">
    <property type="entry name" value="Mao_N_sf"/>
</dbReference>
<dbReference type="Pfam" id="PF07833">
    <property type="entry name" value="Cu_amine_oxidN1"/>
    <property type="match status" value="1"/>
</dbReference>
<feature type="signal peptide" evidence="8">
    <location>
        <begin position="1"/>
        <end position="25"/>
    </location>
</feature>
<evidence type="ECO:0000256" key="3">
    <source>
        <dbReference type="ARBA" id="ARBA00022801"/>
    </source>
</evidence>
<evidence type="ECO:0000313" key="10">
    <source>
        <dbReference type="EMBL" id="AYQ74331.1"/>
    </source>
</evidence>
<dbReference type="GO" id="GO:0006032">
    <property type="term" value="P:chitin catabolic process"/>
    <property type="evidence" value="ECO:0007669"/>
    <property type="project" value="UniProtKB-KW"/>
</dbReference>
<dbReference type="GO" id="GO:0008061">
    <property type="term" value="F:chitin binding"/>
    <property type="evidence" value="ECO:0007669"/>
    <property type="project" value="InterPro"/>
</dbReference>
<proteinExistence type="inferred from homology"/>